<dbReference type="Pfam" id="PF03471">
    <property type="entry name" value="CorC_HlyC"/>
    <property type="match status" value="1"/>
</dbReference>
<dbReference type="PANTHER" id="PTHR22777">
    <property type="entry name" value="HEMOLYSIN-RELATED"/>
    <property type="match status" value="1"/>
</dbReference>
<proteinExistence type="predicted"/>
<sequence>DEVDEPELVRRDDGSFLVSGSIEVRDLNRELKEELIVRDPDNYATLAGFISYTFGKLPVTGEKFTHNGYEMEIVDMDGLRVDKVLVKQLMS</sequence>
<feature type="non-terminal residue" evidence="4">
    <location>
        <position position="1"/>
    </location>
</feature>
<keyword evidence="2" id="KW-0129">CBS domain</keyword>
<protein>
    <submittedName>
        <fullName evidence="4">Transporter associated domain-containing protein</fullName>
    </submittedName>
</protein>
<dbReference type="InterPro" id="IPR005170">
    <property type="entry name" value="Transptr-assoc_dom"/>
</dbReference>
<dbReference type="SUPFAM" id="SSF56176">
    <property type="entry name" value="FAD-binding/transporter-associated domain-like"/>
    <property type="match status" value="1"/>
</dbReference>
<evidence type="ECO:0000259" key="3">
    <source>
        <dbReference type="SMART" id="SM01091"/>
    </source>
</evidence>
<dbReference type="RefSeq" id="WP_350413976.1">
    <property type="nucleotide sequence ID" value="NZ_JBEOKT010000020.1"/>
</dbReference>
<organism evidence="4 5">
    <name type="scientific">Pontibacter populi</name>
    <dbReference type="NCBI Taxonomy" id="890055"/>
    <lineage>
        <taxon>Bacteria</taxon>
        <taxon>Pseudomonadati</taxon>
        <taxon>Bacteroidota</taxon>
        <taxon>Cytophagia</taxon>
        <taxon>Cytophagales</taxon>
        <taxon>Hymenobacteraceae</taxon>
        <taxon>Pontibacter</taxon>
    </lineage>
</organism>
<evidence type="ECO:0000313" key="5">
    <source>
        <dbReference type="Proteomes" id="UP001476807"/>
    </source>
</evidence>
<dbReference type="SMART" id="SM01091">
    <property type="entry name" value="CorC_HlyC"/>
    <property type="match status" value="1"/>
</dbReference>
<dbReference type="Gene3D" id="3.30.465.10">
    <property type="match status" value="1"/>
</dbReference>
<dbReference type="InterPro" id="IPR036318">
    <property type="entry name" value="FAD-bd_PCMH-like_sf"/>
</dbReference>
<accession>A0ABV1RXY5</accession>
<dbReference type="EMBL" id="JBEOKT010000020">
    <property type="protein sequence ID" value="MER2999275.1"/>
    <property type="molecule type" value="Genomic_DNA"/>
</dbReference>
<dbReference type="InterPro" id="IPR016169">
    <property type="entry name" value="FAD-bd_PCMH_sub2"/>
</dbReference>
<name>A0ABV1RXY5_9BACT</name>
<evidence type="ECO:0000256" key="2">
    <source>
        <dbReference type="ARBA" id="ARBA00023122"/>
    </source>
</evidence>
<comment type="caution">
    <text evidence="4">The sequence shown here is derived from an EMBL/GenBank/DDBJ whole genome shotgun (WGS) entry which is preliminary data.</text>
</comment>
<reference evidence="4 5" key="1">
    <citation type="submission" date="2024-06" db="EMBL/GenBank/DDBJ databases">
        <title>Pontibacter populi HYL7-15.</title>
        <authorList>
            <person name="Kim M.K."/>
        </authorList>
    </citation>
    <scope>NUCLEOTIDE SEQUENCE [LARGE SCALE GENOMIC DNA]</scope>
    <source>
        <strain evidence="4 5">HYL7-15</strain>
    </source>
</reference>
<evidence type="ECO:0000256" key="1">
    <source>
        <dbReference type="ARBA" id="ARBA00022737"/>
    </source>
</evidence>
<feature type="domain" description="Transporter-associated" evidence="3">
    <location>
        <begin position="9"/>
        <end position="90"/>
    </location>
</feature>
<keyword evidence="1" id="KW-0677">Repeat</keyword>
<dbReference type="Proteomes" id="UP001476807">
    <property type="component" value="Unassembled WGS sequence"/>
</dbReference>
<evidence type="ECO:0000313" key="4">
    <source>
        <dbReference type="EMBL" id="MER2999275.1"/>
    </source>
</evidence>
<keyword evidence="5" id="KW-1185">Reference proteome</keyword>
<dbReference type="PANTHER" id="PTHR22777:SF17">
    <property type="entry name" value="UPF0053 PROTEIN SLL0260"/>
    <property type="match status" value="1"/>
</dbReference>
<gene>
    <name evidence="4" type="ORF">ABS362_17115</name>
</gene>